<dbReference type="Proteomes" id="UP000812287">
    <property type="component" value="Unassembled WGS sequence"/>
</dbReference>
<organism evidence="1 2">
    <name type="scientific">Guyanagaster necrorhizus</name>
    <dbReference type="NCBI Taxonomy" id="856835"/>
    <lineage>
        <taxon>Eukaryota</taxon>
        <taxon>Fungi</taxon>
        <taxon>Dikarya</taxon>
        <taxon>Basidiomycota</taxon>
        <taxon>Agaricomycotina</taxon>
        <taxon>Agaricomycetes</taxon>
        <taxon>Agaricomycetidae</taxon>
        <taxon>Agaricales</taxon>
        <taxon>Marasmiineae</taxon>
        <taxon>Physalacriaceae</taxon>
        <taxon>Guyanagaster</taxon>
    </lineage>
</organism>
<proteinExistence type="predicted"/>
<dbReference type="SUPFAM" id="SSF81383">
    <property type="entry name" value="F-box domain"/>
    <property type="match status" value="1"/>
</dbReference>
<dbReference type="EMBL" id="MU250552">
    <property type="protein sequence ID" value="KAG7442366.1"/>
    <property type="molecule type" value="Genomic_DNA"/>
</dbReference>
<dbReference type="RefSeq" id="XP_043035866.1">
    <property type="nucleotide sequence ID" value="XM_043177673.1"/>
</dbReference>
<evidence type="ECO:0000313" key="2">
    <source>
        <dbReference type="Proteomes" id="UP000812287"/>
    </source>
</evidence>
<keyword evidence="2" id="KW-1185">Reference proteome</keyword>
<protein>
    <recommendedName>
        <fullName evidence="3">F-box domain-containing protein</fullName>
    </recommendedName>
</protein>
<sequence length="344" mass="38564">MDKSFWSIIQWLPNEVLSEVLRFCAPRELAILLRVAKLFNGIGLPLLYRDVYLGISQGKRASVLSFMASIERDPARARMIKGIRIIALDLENIEAVTPIMEGIRNFTTIVPAIVQLTNIEVFRIVCEFDEEALLDLLDVAFFTKIHTLTLAFSGLLHPSQISPFINRHPTLRSVSLQSNSVFGDNFSVFLSAFPRIELLEHMSAPFEYFLGDIPSKNLTSASIDFSVYGRPEIGRTFVSLANSAAKDSCKTLVCTTQGSYTPLMEYISGLMPKIENLTIRSGPLPRFASFDELAKLKHLKKFTHITVDKDDDGLQKAIDRVDDQLFHGMSSTLSLLKLCTHGKF</sequence>
<dbReference type="AlphaFoldDB" id="A0A9P7VJN8"/>
<name>A0A9P7VJN8_9AGAR</name>
<dbReference type="GeneID" id="66099960"/>
<reference evidence="1" key="1">
    <citation type="submission" date="2020-11" db="EMBL/GenBank/DDBJ databases">
        <title>Adaptations for nitrogen fixation in a non-lichenized fungal sporocarp promotes dispersal by wood-feeding termites.</title>
        <authorList>
            <consortium name="DOE Joint Genome Institute"/>
            <person name="Koch R.A."/>
            <person name="Yoon G."/>
            <person name="Arayal U."/>
            <person name="Lail K."/>
            <person name="Amirebrahimi M."/>
            <person name="Labutti K."/>
            <person name="Lipzen A."/>
            <person name="Riley R."/>
            <person name="Barry K."/>
            <person name="Henrissat B."/>
            <person name="Grigoriev I.V."/>
            <person name="Herr J.R."/>
            <person name="Aime M.C."/>
        </authorList>
    </citation>
    <scope>NUCLEOTIDE SEQUENCE</scope>
    <source>
        <strain evidence="1">MCA 3950</strain>
    </source>
</reference>
<evidence type="ECO:0000313" key="1">
    <source>
        <dbReference type="EMBL" id="KAG7442366.1"/>
    </source>
</evidence>
<dbReference type="InterPro" id="IPR036047">
    <property type="entry name" value="F-box-like_dom_sf"/>
</dbReference>
<gene>
    <name evidence="1" type="ORF">BT62DRAFT_1010645</name>
</gene>
<dbReference type="SUPFAM" id="SSF52047">
    <property type="entry name" value="RNI-like"/>
    <property type="match status" value="1"/>
</dbReference>
<evidence type="ECO:0008006" key="3">
    <source>
        <dbReference type="Google" id="ProtNLM"/>
    </source>
</evidence>
<comment type="caution">
    <text evidence="1">The sequence shown here is derived from an EMBL/GenBank/DDBJ whole genome shotgun (WGS) entry which is preliminary data.</text>
</comment>
<accession>A0A9P7VJN8</accession>
<dbReference type="OrthoDB" id="3040553at2759"/>